<dbReference type="InterPro" id="IPR045851">
    <property type="entry name" value="AMP-bd_C_sf"/>
</dbReference>
<evidence type="ECO:0000256" key="5">
    <source>
        <dbReference type="ARBA" id="ARBA00023002"/>
    </source>
</evidence>
<evidence type="ECO:0000256" key="2">
    <source>
        <dbReference type="ARBA" id="ARBA00009347"/>
    </source>
</evidence>
<accession>A0AAJ6HRZ6</accession>
<keyword evidence="5" id="KW-0560">Oxidoreductase</keyword>
<dbReference type="GO" id="GO:0016627">
    <property type="term" value="F:oxidoreductase activity, acting on the CH-CH group of donors"/>
    <property type="evidence" value="ECO:0007669"/>
    <property type="project" value="InterPro"/>
</dbReference>
<sequence length="921" mass="98954">MTYPTAHALRWPDRPAVVIAETGETLTYGQLDDASRRLARAMWNAGLRPGDHVALMMANHLSFLEVYWAAMRSGLVLTPIGTSLTADEAAWIVDSCGARALVVDAAAPAAGALAAVPAMVLRLAVGGPLAGFDDYAETLAASSAEPLEHEPLGVAMVYSSGSTGRPKGVRRELSGRTVQEGHPHFLRWLRELWRFTDDSVFLTPAPLYHAAPLSFSSTVTAAGGTVVLMRRFDADAALTAIERYGITHALMVPTMFVRLLRLPAERRKAAVLDSLSVVIHGAGPCAVDVKRQMIDWLGPILLEYYAGSEDNGTTFIDSQEWLTHPGSVGRAIAGCRVHICGPEGDELPSGQDGLVYFEAEGGRSDFEYVGGADSSAARHPIRPDWSTLGDIGHLDDEGYLYLTDRRDYLIISGGVNISPQEIENAVIGYEPVVDVAVFGVPDEELGEQVVAVIQPVDPAADRDELVAGLLAYLAGRLARHKIPRSVFVVEALPRLPTGKLAKNRLRERYLPARALDTTAGPQEFRASVRALLERELPPGWSGLGALGEDELHKWIARWRAVLARHRLLAPGWPVEHGGLGLAPDQQVVLQEEFARAGVPSGSGNDPFGIDMLGNTLLALGTPEQQAHYLPRILDGTDVWCQGFSEPGAGSDLAAVQTRAVLGADGRWRLTGQKIWTSNAHLASWIFVLARTGTRAERHRGLTFLLVPLDQPGVEVRPIRQLSGASHFNEVFFTDAVAADVVGAVGGGWAVAMALLGHERGQSATTQAIRYRAEWERLVRTAREHGMLERAWVRDGLAAAYVRIEVMDALGRRLAGGGLTGADAAGDAALFKLQWSAHHQAVTELALEILGPEATTPTGRVLELGYGGPDAAGAPISSASWVDIFYNARPGTIYAGTTQVLRNVVAERLLGMPKEVRPAGPG</sequence>
<dbReference type="InterPro" id="IPR052161">
    <property type="entry name" value="Mycobact_Acyl-CoA_DH"/>
</dbReference>
<dbReference type="SUPFAM" id="SSF56645">
    <property type="entry name" value="Acyl-CoA dehydrogenase NM domain-like"/>
    <property type="match status" value="1"/>
</dbReference>
<feature type="domain" description="Acyl-CoA dehydrogenase/oxidase C-terminal" evidence="6">
    <location>
        <begin position="745"/>
        <end position="909"/>
    </location>
</feature>
<feature type="domain" description="AMP-dependent synthetase/ligase" evidence="7">
    <location>
        <begin position="7"/>
        <end position="357"/>
    </location>
</feature>
<dbReference type="Pfam" id="PF00441">
    <property type="entry name" value="Acyl-CoA_dh_1"/>
    <property type="match status" value="1"/>
</dbReference>
<evidence type="ECO:0000256" key="1">
    <source>
        <dbReference type="ARBA" id="ARBA00001974"/>
    </source>
</evidence>
<dbReference type="InterPro" id="IPR046373">
    <property type="entry name" value="Acyl-CoA_Oxase/DH_mid-dom_sf"/>
</dbReference>
<dbReference type="Pfam" id="PF00501">
    <property type="entry name" value="AMP-binding"/>
    <property type="match status" value="1"/>
</dbReference>
<evidence type="ECO:0000259" key="9">
    <source>
        <dbReference type="Pfam" id="PF02771"/>
    </source>
</evidence>
<dbReference type="PANTHER" id="PTHR43292:SF3">
    <property type="entry name" value="ACYL-COA DEHYDROGENASE FADE29"/>
    <property type="match status" value="1"/>
</dbReference>
<dbReference type="InterPro" id="IPR013786">
    <property type="entry name" value="AcylCoA_DH/ox_N"/>
</dbReference>
<evidence type="ECO:0000259" key="7">
    <source>
        <dbReference type="Pfam" id="PF00501"/>
    </source>
</evidence>
<keyword evidence="4" id="KW-0274">FAD</keyword>
<evidence type="ECO:0000259" key="8">
    <source>
        <dbReference type="Pfam" id="PF02770"/>
    </source>
</evidence>
<evidence type="ECO:0000256" key="4">
    <source>
        <dbReference type="ARBA" id="ARBA00022827"/>
    </source>
</evidence>
<evidence type="ECO:0000256" key="3">
    <source>
        <dbReference type="ARBA" id="ARBA00022630"/>
    </source>
</evidence>
<dbReference type="GO" id="GO:0005886">
    <property type="term" value="C:plasma membrane"/>
    <property type="evidence" value="ECO:0007669"/>
    <property type="project" value="TreeGrafter"/>
</dbReference>
<evidence type="ECO:0000259" key="10">
    <source>
        <dbReference type="Pfam" id="PF13193"/>
    </source>
</evidence>
<gene>
    <name evidence="11" type="ORF">Q3V37_19100</name>
</gene>
<evidence type="ECO:0000313" key="11">
    <source>
        <dbReference type="EMBL" id="WLS43508.1"/>
    </source>
</evidence>
<evidence type="ECO:0000313" key="12">
    <source>
        <dbReference type="Proteomes" id="UP001235874"/>
    </source>
</evidence>
<reference evidence="11 12" key="1">
    <citation type="submission" date="2023-07" db="EMBL/GenBank/DDBJ databases">
        <title>Micromonospora profundi TRM 95458 converts glycerol to a new osmotic compound.</title>
        <authorList>
            <person name="Lu D."/>
        </authorList>
    </citation>
    <scope>NUCLEOTIDE SEQUENCE [LARGE SCALE GENOMIC DNA]</scope>
    <source>
        <strain evidence="11 12">TRM95458</strain>
    </source>
</reference>
<dbReference type="InterPro" id="IPR009100">
    <property type="entry name" value="AcylCoA_DH/oxidase_NM_dom_sf"/>
</dbReference>
<dbReference type="Pfam" id="PF02771">
    <property type="entry name" value="Acyl-CoA_dh_N"/>
    <property type="match status" value="1"/>
</dbReference>
<dbReference type="Proteomes" id="UP001235874">
    <property type="component" value="Chromosome"/>
</dbReference>
<dbReference type="InterPro" id="IPR037069">
    <property type="entry name" value="AcylCoA_DH/ox_N_sf"/>
</dbReference>
<evidence type="ECO:0000259" key="6">
    <source>
        <dbReference type="Pfam" id="PF00441"/>
    </source>
</evidence>
<dbReference type="InterPro" id="IPR025110">
    <property type="entry name" value="AMP-bd_C"/>
</dbReference>
<dbReference type="InterPro" id="IPR009075">
    <property type="entry name" value="AcylCo_DH/oxidase_C"/>
</dbReference>
<feature type="domain" description="Acyl-CoA dehydrogenase/oxidase N-terminal" evidence="9">
    <location>
        <begin position="522"/>
        <end position="635"/>
    </location>
</feature>
<organism evidence="11 12">
    <name type="scientific">Micromonospora profundi</name>
    <dbReference type="NCBI Taxonomy" id="1420889"/>
    <lineage>
        <taxon>Bacteria</taxon>
        <taxon>Bacillati</taxon>
        <taxon>Actinomycetota</taxon>
        <taxon>Actinomycetes</taxon>
        <taxon>Micromonosporales</taxon>
        <taxon>Micromonosporaceae</taxon>
        <taxon>Micromonospora</taxon>
    </lineage>
</organism>
<dbReference type="Gene3D" id="1.20.140.10">
    <property type="entry name" value="Butyryl-CoA Dehydrogenase, subunit A, domain 3"/>
    <property type="match status" value="1"/>
</dbReference>
<dbReference type="KEGG" id="mprn:Q3V37_19100"/>
<dbReference type="Pfam" id="PF02770">
    <property type="entry name" value="Acyl-CoA_dh_M"/>
    <property type="match status" value="1"/>
</dbReference>
<dbReference type="InterPro" id="IPR036250">
    <property type="entry name" value="AcylCo_DH-like_C"/>
</dbReference>
<feature type="domain" description="Acyl-CoA oxidase/dehydrogenase middle" evidence="8">
    <location>
        <begin position="640"/>
        <end position="734"/>
    </location>
</feature>
<dbReference type="InterPro" id="IPR000873">
    <property type="entry name" value="AMP-dep_synth/lig_dom"/>
</dbReference>
<dbReference type="SUPFAM" id="SSF56801">
    <property type="entry name" value="Acetyl-CoA synthetase-like"/>
    <property type="match status" value="1"/>
</dbReference>
<dbReference type="Gene3D" id="3.40.50.12780">
    <property type="entry name" value="N-terminal domain of ligase-like"/>
    <property type="match status" value="1"/>
</dbReference>
<dbReference type="PROSITE" id="PS00455">
    <property type="entry name" value="AMP_BINDING"/>
    <property type="match status" value="1"/>
</dbReference>
<comment type="similarity">
    <text evidence="2">Belongs to the acyl-CoA dehydrogenase family.</text>
</comment>
<dbReference type="SUPFAM" id="SSF47203">
    <property type="entry name" value="Acyl-CoA dehydrogenase C-terminal domain-like"/>
    <property type="match status" value="1"/>
</dbReference>
<dbReference type="Gene3D" id="2.40.110.10">
    <property type="entry name" value="Butyryl-CoA Dehydrogenase, subunit A, domain 2"/>
    <property type="match status" value="1"/>
</dbReference>
<name>A0AAJ6HRZ6_9ACTN</name>
<dbReference type="EMBL" id="CP130472">
    <property type="protein sequence ID" value="WLS43508.1"/>
    <property type="molecule type" value="Genomic_DNA"/>
</dbReference>
<dbReference type="Gene3D" id="3.30.300.30">
    <property type="match status" value="1"/>
</dbReference>
<keyword evidence="3" id="KW-0285">Flavoprotein</keyword>
<dbReference type="GO" id="GO:0050660">
    <property type="term" value="F:flavin adenine dinucleotide binding"/>
    <property type="evidence" value="ECO:0007669"/>
    <property type="project" value="InterPro"/>
</dbReference>
<proteinExistence type="inferred from homology"/>
<comment type="cofactor">
    <cofactor evidence="1">
        <name>FAD</name>
        <dbReference type="ChEBI" id="CHEBI:57692"/>
    </cofactor>
</comment>
<protein>
    <submittedName>
        <fullName evidence="11">AMP-binding protein</fullName>
    </submittedName>
</protein>
<dbReference type="InterPro" id="IPR006091">
    <property type="entry name" value="Acyl-CoA_Oxase/DH_mid-dom"/>
</dbReference>
<feature type="domain" description="AMP-binding enzyme C-terminal" evidence="10">
    <location>
        <begin position="421"/>
        <end position="499"/>
    </location>
</feature>
<dbReference type="InterPro" id="IPR020845">
    <property type="entry name" value="AMP-binding_CS"/>
</dbReference>
<dbReference type="PANTHER" id="PTHR43292">
    <property type="entry name" value="ACYL-COA DEHYDROGENASE"/>
    <property type="match status" value="1"/>
</dbReference>
<dbReference type="Pfam" id="PF13193">
    <property type="entry name" value="AMP-binding_C"/>
    <property type="match status" value="1"/>
</dbReference>
<dbReference type="Gene3D" id="1.10.540.10">
    <property type="entry name" value="Acyl-CoA dehydrogenase/oxidase, N-terminal domain"/>
    <property type="match status" value="1"/>
</dbReference>
<dbReference type="RefSeq" id="WP_306270968.1">
    <property type="nucleotide sequence ID" value="NZ_CP130472.1"/>
</dbReference>
<dbReference type="InterPro" id="IPR042099">
    <property type="entry name" value="ANL_N_sf"/>
</dbReference>
<keyword evidence="12" id="KW-1185">Reference proteome</keyword>
<dbReference type="AlphaFoldDB" id="A0AAJ6HRZ6"/>